<feature type="compositionally biased region" description="Basic and acidic residues" evidence="1">
    <location>
        <begin position="31"/>
        <end position="52"/>
    </location>
</feature>
<evidence type="ECO:0000256" key="1">
    <source>
        <dbReference type="SAM" id="MobiDB-lite"/>
    </source>
</evidence>
<gene>
    <name evidence="2" type="ORF">FocTR4_00012188</name>
</gene>
<sequence>MKNAPKYWHNQNDSVGNTAYTIPKRHGKHTERREITKVEPSRKRSDRTIARG</sequence>
<reference evidence="2 3" key="1">
    <citation type="submission" date="2019-07" db="EMBL/GenBank/DDBJ databases">
        <title>The First High-Quality Draft Genome Sequence of the Causal Agent of the Current Panama Disease Epidemic.</title>
        <authorList>
            <person name="Warmington R.J."/>
            <person name="Kay W."/>
            <person name="Jeffries A."/>
            <person name="Bebber D."/>
            <person name="Moore K."/>
            <person name="Studholme D.J."/>
        </authorList>
    </citation>
    <scope>NUCLEOTIDE SEQUENCE [LARGE SCALE GENOMIC DNA]</scope>
    <source>
        <strain evidence="2 3">TR4</strain>
    </source>
</reference>
<proteinExistence type="predicted"/>
<accession>A0A5C6SEZ3</accession>
<dbReference type="Proteomes" id="UP000321331">
    <property type="component" value="Unassembled WGS sequence"/>
</dbReference>
<dbReference type="EMBL" id="VMNF01000014">
    <property type="protein sequence ID" value="TXB96627.1"/>
    <property type="molecule type" value="Genomic_DNA"/>
</dbReference>
<evidence type="ECO:0000313" key="3">
    <source>
        <dbReference type="Proteomes" id="UP000321331"/>
    </source>
</evidence>
<feature type="region of interest" description="Disordered" evidence="1">
    <location>
        <begin position="1"/>
        <end position="52"/>
    </location>
</feature>
<feature type="compositionally biased region" description="Polar residues" evidence="1">
    <location>
        <begin position="9"/>
        <end position="20"/>
    </location>
</feature>
<evidence type="ECO:0000313" key="2">
    <source>
        <dbReference type="EMBL" id="TXB96627.1"/>
    </source>
</evidence>
<name>A0A5C6SEZ3_FUSOC</name>
<comment type="caution">
    <text evidence="2">The sequence shown here is derived from an EMBL/GenBank/DDBJ whole genome shotgun (WGS) entry which is preliminary data.</text>
</comment>
<dbReference type="AlphaFoldDB" id="A0A5C6SEZ3"/>
<protein>
    <submittedName>
        <fullName evidence="2">Uncharacterized protein</fullName>
    </submittedName>
</protein>
<organism evidence="2 3">
    <name type="scientific">Fusarium oxysporum f. sp. cubense</name>
    <dbReference type="NCBI Taxonomy" id="61366"/>
    <lineage>
        <taxon>Eukaryota</taxon>
        <taxon>Fungi</taxon>
        <taxon>Dikarya</taxon>
        <taxon>Ascomycota</taxon>
        <taxon>Pezizomycotina</taxon>
        <taxon>Sordariomycetes</taxon>
        <taxon>Hypocreomycetidae</taxon>
        <taxon>Hypocreales</taxon>
        <taxon>Nectriaceae</taxon>
        <taxon>Fusarium</taxon>
        <taxon>Fusarium oxysporum species complex</taxon>
    </lineage>
</organism>